<feature type="region of interest" description="Disordered" evidence="1">
    <location>
        <begin position="73"/>
        <end position="95"/>
    </location>
</feature>
<sequence length="256" mass="28215">MSDTLADPTAHQTCNALVEEMRALAGENADAVEAMVRDTFALYFTASQRKREEPGIASVKIAKMVAKQARKQFGLTKPEPAPAPEPEPAAEADAPAAGQVLGKTAGVDRKILNVLAEVSAHYGTPITVMSGQRSKRNQVAALYANWYSHLRNGKDNRFLAGNEKLRVQLDELKRDKNKARFTDLLTKKADWAQLSRHIDGNEVDLAANTDPNIIAAIALCLNHEAGRNSEGARCHHFDNSRVVWPILESVRARWKR</sequence>
<reference evidence="2 3" key="1">
    <citation type="submission" date="2019-05" db="EMBL/GenBank/DDBJ databases">
        <title>Marivita sp. nov. isolated from sea sediment.</title>
        <authorList>
            <person name="Kim W."/>
        </authorList>
    </citation>
    <scope>NUCLEOTIDE SEQUENCE [LARGE SCALE GENOMIC DNA]</scope>
    <source>
        <strain evidence="2 3">CAU 1492</strain>
    </source>
</reference>
<keyword evidence="3" id="KW-1185">Reference proteome</keyword>
<protein>
    <submittedName>
        <fullName evidence="2">Uncharacterized protein</fullName>
    </submittedName>
</protein>
<evidence type="ECO:0000313" key="2">
    <source>
        <dbReference type="EMBL" id="TMV11902.1"/>
    </source>
</evidence>
<organism evidence="2 3">
    <name type="scientific">Arenibacterium halophilum</name>
    <dbReference type="NCBI Taxonomy" id="2583821"/>
    <lineage>
        <taxon>Bacteria</taxon>
        <taxon>Pseudomonadati</taxon>
        <taxon>Pseudomonadota</taxon>
        <taxon>Alphaproteobacteria</taxon>
        <taxon>Rhodobacterales</taxon>
        <taxon>Paracoccaceae</taxon>
        <taxon>Arenibacterium</taxon>
    </lineage>
</organism>
<proteinExistence type="predicted"/>
<gene>
    <name evidence="2" type="ORF">FGK64_16735</name>
</gene>
<dbReference type="Proteomes" id="UP001191082">
    <property type="component" value="Unassembled WGS sequence"/>
</dbReference>
<dbReference type="EMBL" id="VCPC01000003">
    <property type="protein sequence ID" value="TMV11902.1"/>
    <property type="molecule type" value="Genomic_DNA"/>
</dbReference>
<evidence type="ECO:0000313" key="3">
    <source>
        <dbReference type="Proteomes" id="UP001191082"/>
    </source>
</evidence>
<evidence type="ECO:0000256" key="1">
    <source>
        <dbReference type="SAM" id="MobiDB-lite"/>
    </source>
</evidence>
<dbReference type="RefSeq" id="WP_138864962.1">
    <property type="nucleotide sequence ID" value="NZ_VCPC01000003.1"/>
</dbReference>
<accession>A0ABY2X7X8</accession>
<name>A0ABY2X7X8_9RHOB</name>
<comment type="caution">
    <text evidence="2">The sequence shown here is derived from an EMBL/GenBank/DDBJ whole genome shotgun (WGS) entry which is preliminary data.</text>
</comment>